<evidence type="ECO:0000259" key="1">
    <source>
        <dbReference type="Pfam" id="PF13952"/>
    </source>
</evidence>
<dbReference type="Pfam" id="PF13960">
    <property type="entry name" value="DUF4218"/>
    <property type="match status" value="1"/>
</dbReference>
<proteinExistence type="predicted"/>
<dbReference type="PANTHER" id="PTHR48258">
    <property type="entry name" value="DUF4218 DOMAIN-CONTAINING PROTEIN-RELATED"/>
    <property type="match status" value="1"/>
</dbReference>
<dbReference type="AlphaFoldDB" id="A0AAF0XNB4"/>
<dbReference type="Pfam" id="PF13952">
    <property type="entry name" value="DUF4216"/>
    <property type="match status" value="1"/>
</dbReference>
<reference evidence="3" key="1">
    <citation type="journal article" date="2016" name="Nat. Genet.">
        <title>A high-quality carrot genome assembly provides new insights into carotenoid accumulation and asterid genome evolution.</title>
        <authorList>
            <person name="Iorizzo M."/>
            <person name="Ellison S."/>
            <person name="Senalik D."/>
            <person name="Zeng P."/>
            <person name="Satapoomin P."/>
            <person name="Huang J."/>
            <person name="Bowman M."/>
            <person name="Iovene M."/>
            <person name="Sanseverino W."/>
            <person name="Cavagnaro P."/>
            <person name="Yildiz M."/>
            <person name="Macko-Podgorni A."/>
            <person name="Moranska E."/>
            <person name="Grzebelus E."/>
            <person name="Grzebelus D."/>
            <person name="Ashrafi H."/>
            <person name="Zheng Z."/>
            <person name="Cheng S."/>
            <person name="Spooner D."/>
            <person name="Van Deynze A."/>
            <person name="Simon P."/>
        </authorList>
    </citation>
    <scope>NUCLEOTIDE SEQUENCE</scope>
    <source>
        <tissue evidence="3">Leaf</tissue>
    </source>
</reference>
<evidence type="ECO:0000313" key="4">
    <source>
        <dbReference type="Proteomes" id="UP000077755"/>
    </source>
</evidence>
<dbReference type="EMBL" id="CP093349">
    <property type="protein sequence ID" value="WOH09924.1"/>
    <property type="molecule type" value="Genomic_DNA"/>
</dbReference>
<dbReference type="InterPro" id="IPR025452">
    <property type="entry name" value="DUF4218"/>
</dbReference>
<evidence type="ECO:0000313" key="3">
    <source>
        <dbReference type="EMBL" id="WOH09924.1"/>
    </source>
</evidence>
<name>A0AAF0XNB4_DAUCS</name>
<dbReference type="Proteomes" id="UP000077755">
    <property type="component" value="Chromosome 7"/>
</dbReference>
<gene>
    <name evidence="3" type="ORF">DCAR_0729384</name>
</gene>
<accession>A0AAF0XNB4</accession>
<reference evidence="3" key="2">
    <citation type="submission" date="2022-03" db="EMBL/GenBank/DDBJ databases">
        <title>Draft title - Genomic analysis of global carrot germplasm unveils the trajectory of domestication and the origin of high carotenoid orange carrot.</title>
        <authorList>
            <person name="Iorizzo M."/>
            <person name="Ellison S."/>
            <person name="Senalik D."/>
            <person name="Macko-Podgorni A."/>
            <person name="Grzebelus D."/>
            <person name="Bostan H."/>
            <person name="Rolling W."/>
            <person name="Curaba J."/>
            <person name="Simon P."/>
        </authorList>
    </citation>
    <scope>NUCLEOTIDE SEQUENCE</scope>
    <source>
        <tissue evidence="3">Leaf</tissue>
    </source>
</reference>
<dbReference type="InterPro" id="IPR025312">
    <property type="entry name" value="DUF4216"/>
</dbReference>
<evidence type="ECO:0008006" key="5">
    <source>
        <dbReference type="Google" id="ProtNLM"/>
    </source>
</evidence>
<feature type="domain" description="DUF4218" evidence="2">
    <location>
        <begin position="2"/>
        <end position="76"/>
    </location>
</feature>
<sequence length="351" mass="40616">MNFPPAFFDIMVHLPIHLCNEIELGGPVHQRWMYSIERYLGKLKRYVRNKSKPEGSIAEGYLADECLIFCSRFLGDDSVSNAIRNVEASGYPIGLGKNKDGKAFNLCEDTWISAHRYVLFNYDDKEVEKLIEKHRALFDENTKSKRYKRERDHTGEVCEWFKNEIASLAKGPNRAAKRFSGYIVNGYRFHTKLRDQNCTTQNSGVYLTALTTSFASSKDQNPKTGDVNYYDDKDSLGFTRVNFNRVRQKDDPFVMSTQVQQVFYIQDPTELQFYYPIKKFSSESFEQDDKNLVEDDINGKFTHDSDFHSLLEEQDTGVSWFRDDVPSKQIPIPVIPILDDCTLAVVSKYEI</sequence>
<evidence type="ECO:0000259" key="2">
    <source>
        <dbReference type="Pfam" id="PF13960"/>
    </source>
</evidence>
<organism evidence="3 4">
    <name type="scientific">Daucus carota subsp. sativus</name>
    <name type="common">Carrot</name>
    <dbReference type="NCBI Taxonomy" id="79200"/>
    <lineage>
        <taxon>Eukaryota</taxon>
        <taxon>Viridiplantae</taxon>
        <taxon>Streptophyta</taxon>
        <taxon>Embryophyta</taxon>
        <taxon>Tracheophyta</taxon>
        <taxon>Spermatophyta</taxon>
        <taxon>Magnoliopsida</taxon>
        <taxon>eudicotyledons</taxon>
        <taxon>Gunneridae</taxon>
        <taxon>Pentapetalae</taxon>
        <taxon>asterids</taxon>
        <taxon>campanulids</taxon>
        <taxon>Apiales</taxon>
        <taxon>Apiaceae</taxon>
        <taxon>Apioideae</taxon>
        <taxon>Scandiceae</taxon>
        <taxon>Daucinae</taxon>
        <taxon>Daucus</taxon>
        <taxon>Daucus sect. Daucus</taxon>
    </lineage>
</organism>
<protein>
    <recommendedName>
        <fullName evidence="5">DUF4218 domain-containing protein</fullName>
    </recommendedName>
</protein>
<dbReference type="PANTHER" id="PTHR48258:SF8">
    <property type="entry name" value="DUF4216 DOMAIN-CONTAINING PROTEIN"/>
    <property type="match status" value="1"/>
</dbReference>
<keyword evidence="4" id="KW-1185">Reference proteome</keyword>
<feature type="domain" description="DUF4216" evidence="1">
    <location>
        <begin position="233"/>
        <end position="269"/>
    </location>
</feature>